<protein>
    <submittedName>
        <fullName evidence="1 2">Heme biosynthesis protein HemY</fullName>
    </submittedName>
</protein>
<reference evidence="2" key="2">
    <citation type="submission" date="2020-05" db="UniProtKB">
        <authorList>
            <consortium name="EnsemblMetazoa"/>
        </authorList>
    </citation>
    <scope>IDENTIFICATION</scope>
</reference>
<dbReference type="EMBL" id="KE525275">
    <property type="protein sequence ID" value="KFB44347.1"/>
    <property type="molecule type" value="Genomic_DNA"/>
</dbReference>
<reference evidence="1 3" key="1">
    <citation type="journal article" date="2014" name="BMC Genomics">
        <title>Genome sequence of Anopheles sinensis provides insight into genetics basis of mosquito competence for malaria parasites.</title>
        <authorList>
            <person name="Zhou D."/>
            <person name="Zhang D."/>
            <person name="Ding G."/>
            <person name="Shi L."/>
            <person name="Hou Q."/>
            <person name="Ye Y."/>
            <person name="Xu Y."/>
            <person name="Zhou H."/>
            <person name="Xiong C."/>
            <person name="Li S."/>
            <person name="Yu J."/>
            <person name="Hong S."/>
            <person name="Yu X."/>
            <person name="Zou P."/>
            <person name="Chen C."/>
            <person name="Chang X."/>
            <person name="Wang W."/>
            <person name="Lv Y."/>
            <person name="Sun Y."/>
            <person name="Ma L."/>
            <person name="Shen B."/>
            <person name="Zhu C."/>
        </authorList>
    </citation>
    <scope>NUCLEOTIDE SEQUENCE [LARGE SCALE GENOMIC DNA]</scope>
</reference>
<sequence>MVAVANNTPGPDKDIRIVSLPVFKWWEAGGKKEQSLQTPAPSRVLVETVDNLLPDIRYECRRFLSFSRRNKPIVR</sequence>
<name>A0A084W2A3_ANOSI</name>
<accession>A0A084W2A3</accession>
<dbReference type="Proteomes" id="UP000030765">
    <property type="component" value="Unassembled WGS sequence"/>
</dbReference>
<dbReference type="EnsemblMetazoa" id="ASIC012286-RA">
    <property type="protein sequence ID" value="ASIC012286-PA"/>
    <property type="gene ID" value="ASIC012286"/>
</dbReference>
<proteinExistence type="predicted"/>
<dbReference type="AlphaFoldDB" id="A0A084W2A3"/>
<evidence type="ECO:0000313" key="1">
    <source>
        <dbReference type="EMBL" id="KFB44347.1"/>
    </source>
</evidence>
<keyword evidence="3" id="KW-1185">Reference proteome</keyword>
<gene>
    <name evidence="1" type="ORF">ZHAS_00012286</name>
</gene>
<evidence type="ECO:0000313" key="2">
    <source>
        <dbReference type="EnsemblMetazoa" id="ASIC012286-PA"/>
    </source>
</evidence>
<dbReference type="VEuPathDB" id="VectorBase:ASIC012286"/>
<evidence type="ECO:0000313" key="3">
    <source>
        <dbReference type="Proteomes" id="UP000030765"/>
    </source>
</evidence>
<organism evidence="1">
    <name type="scientific">Anopheles sinensis</name>
    <name type="common">Mosquito</name>
    <dbReference type="NCBI Taxonomy" id="74873"/>
    <lineage>
        <taxon>Eukaryota</taxon>
        <taxon>Metazoa</taxon>
        <taxon>Ecdysozoa</taxon>
        <taxon>Arthropoda</taxon>
        <taxon>Hexapoda</taxon>
        <taxon>Insecta</taxon>
        <taxon>Pterygota</taxon>
        <taxon>Neoptera</taxon>
        <taxon>Endopterygota</taxon>
        <taxon>Diptera</taxon>
        <taxon>Nematocera</taxon>
        <taxon>Culicoidea</taxon>
        <taxon>Culicidae</taxon>
        <taxon>Anophelinae</taxon>
        <taxon>Anopheles</taxon>
    </lineage>
</organism>
<dbReference type="EMBL" id="ATLV01019570">
    <property type="status" value="NOT_ANNOTATED_CDS"/>
    <property type="molecule type" value="Genomic_DNA"/>
</dbReference>